<dbReference type="Proteomes" id="UP000310636">
    <property type="component" value="Unassembled WGS sequence"/>
</dbReference>
<reference evidence="2 3" key="1">
    <citation type="submission" date="2019-04" db="EMBL/GenBank/DDBJ databases">
        <title>Cohnella sp. nov. isolated from preserved vegetables.</title>
        <authorList>
            <person name="Lin S.-Y."/>
            <person name="Hung M.-H."/>
            <person name="Young C.-C."/>
        </authorList>
    </citation>
    <scope>NUCLEOTIDE SEQUENCE [LARGE SCALE GENOMIC DNA]</scope>
    <source>
        <strain evidence="2 3">CC-MHH1044</strain>
    </source>
</reference>
<keyword evidence="2" id="KW-0540">Nuclease</keyword>
<evidence type="ECO:0000313" key="2">
    <source>
        <dbReference type="EMBL" id="THF77292.1"/>
    </source>
</evidence>
<dbReference type="InterPro" id="IPR011335">
    <property type="entry name" value="Restrct_endonuc-II-like"/>
</dbReference>
<accession>A0A4S4BQQ9</accession>
<dbReference type="AlphaFoldDB" id="A0A4S4BQQ9"/>
<dbReference type="Gene3D" id="3.90.1570.10">
    <property type="entry name" value="tt1808, chain A"/>
    <property type="match status" value="1"/>
</dbReference>
<evidence type="ECO:0000259" key="1">
    <source>
        <dbReference type="Pfam" id="PF05685"/>
    </source>
</evidence>
<dbReference type="InterPro" id="IPR008538">
    <property type="entry name" value="Uma2"/>
</dbReference>
<evidence type="ECO:0000313" key="3">
    <source>
        <dbReference type="Proteomes" id="UP000310636"/>
    </source>
</evidence>
<dbReference type="RefSeq" id="WP_136370937.1">
    <property type="nucleotide sequence ID" value="NZ_SSOB01000020.1"/>
</dbReference>
<dbReference type="GO" id="GO:0004519">
    <property type="term" value="F:endonuclease activity"/>
    <property type="evidence" value="ECO:0007669"/>
    <property type="project" value="UniProtKB-KW"/>
</dbReference>
<dbReference type="EMBL" id="SSOB01000020">
    <property type="protein sequence ID" value="THF77292.1"/>
    <property type="molecule type" value="Genomic_DNA"/>
</dbReference>
<gene>
    <name evidence="2" type="ORF">E6C55_16635</name>
</gene>
<comment type="caution">
    <text evidence="2">The sequence shown here is derived from an EMBL/GenBank/DDBJ whole genome shotgun (WGS) entry which is preliminary data.</text>
</comment>
<keyword evidence="2" id="KW-0255">Endonuclease</keyword>
<keyword evidence="2" id="KW-0378">Hydrolase</keyword>
<dbReference type="PANTHER" id="PTHR34107">
    <property type="entry name" value="SLL0198 PROTEIN-RELATED"/>
    <property type="match status" value="1"/>
</dbReference>
<dbReference type="Pfam" id="PF05685">
    <property type="entry name" value="Uma2"/>
    <property type="match status" value="1"/>
</dbReference>
<sequence length="194" mass="22499">MEYGNKRQLPPMVKESGWTVDDYFELPEDGNQYEIVNGILELKPSPTTDHQRVIRNMDHVLSDRCESHYIMILSPIDVILSERETRQPDLLMVHRSRSEIVRREGIYGPPDLVVELLSPNSVKRDRVMKLKSYARFGVPEYWIADYANQAIEQYVLTTPGEPYELLQVFTENDTVTSERLPCVKFVVKDGLQIV</sequence>
<dbReference type="PANTHER" id="PTHR34107:SF4">
    <property type="entry name" value="SLL1222 PROTEIN"/>
    <property type="match status" value="1"/>
</dbReference>
<keyword evidence="3" id="KW-1185">Reference proteome</keyword>
<feature type="domain" description="Putative restriction endonuclease" evidence="1">
    <location>
        <begin position="20"/>
        <end position="179"/>
    </location>
</feature>
<proteinExistence type="predicted"/>
<dbReference type="OrthoDB" id="9808428at2"/>
<dbReference type="CDD" id="cd06260">
    <property type="entry name" value="DUF820-like"/>
    <property type="match status" value="1"/>
</dbReference>
<name>A0A4S4BQQ9_9BACL</name>
<dbReference type="InterPro" id="IPR012296">
    <property type="entry name" value="Nuclease_put_TT1808"/>
</dbReference>
<organism evidence="2 3">
    <name type="scientific">Cohnella fermenti</name>
    <dbReference type="NCBI Taxonomy" id="2565925"/>
    <lineage>
        <taxon>Bacteria</taxon>
        <taxon>Bacillati</taxon>
        <taxon>Bacillota</taxon>
        <taxon>Bacilli</taxon>
        <taxon>Bacillales</taxon>
        <taxon>Paenibacillaceae</taxon>
        <taxon>Cohnella</taxon>
    </lineage>
</organism>
<protein>
    <submittedName>
        <fullName evidence="2">Uma2 family endonuclease</fullName>
    </submittedName>
</protein>
<dbReference type="SUPFAM" id="SSF52980">
    <property type="entry name" value="Restriction endonuclease-like"/>
    <property type="match status" value="1"/>
</dbReference>